<dbReference type="AlphaFoldDB" id="A0A512CZM4"/>
<dbReference type="InterPro" id="IPR000835">
    <property type="entry name" value="HTH_MarR-typ"/>
</dbReference>
<evidence type="ECO:0000256" key="1">
    <source>
        <dbReference type="ARBA" id="ARBA00023015"/>
    </source>
</evidence>
<keyword evidence="2" id="KW-0238">DNA-binding</keyword>
<dbReference type="InterPro" id="IPR052362">
    <property type="entry name" value="HTH-GbsR_regulator"/>
</dbReference>
<dbReference type="GO" id="GO:0003700">
    <property type="term" value="F:DNA-binding transcription factor activity"/>
    <property type="evidence" value="ECO:0007669"/>
    <property type="project" value="InterPro"/>
</dbReference>
<keyword evidence="3" id="KW-0804">Transcription</keyword>
<dbReference type="Gene3D" id="1.10.10.10">
    <property type="entry name" value="Winged helix-like DNA-binding domain superfamily/Winged helix DNA-binding domain"/>
    <property type="match status" value="1"/>
</dbReference>
<keyword evidence="1" id="KW-0805">Transcription regulation</keyword>
<proteinExistence type="predicted"/>
<dbReference type="OrthoDB" id="67158at2"/>
<reference evidence="5 6" key="1">
    <citation type="submission" date="2019-07" db="EMBL/GenBank/DDBJ databases">
        <title>Whole genome shotgun sequence of Terrabacter aerolatus NBRC 106305.</title>
        <authorList>
            <person name="Hosoyama A."/>
            <person name="Uohara A."/>
            <person name="Ohji S."/>
            <person name="Ichikawa N."/>
        </authorList>
    </citation>
    <scope>NUCLEOTIDE SEQUENCE [LARGE SCALE GENOMIC DNA]</scope>
    <source>
        <strain evidence="5 6">NBRC 106305</strain>
    </source>
</reference>
<keyword evidence="6" id="KW-1185">Reference proteome</keyword>
<evidence type="ECO:0000256" key="3">
    <source>
        <dbReference type="ARBA" id="ARBA00023163"/>
    </source>
</evidence>
<feature type="domain" description="HTH marR-type" evidence="4">
    <location>
        <begin position="30"/>
        <end position="89"/>
    </location>
</feature>
<protein>
    <submittedName>
        <fullName evidence="5">MarR family transcriptional regulator</fullName>
    </submittedName>
</protein>
<dbReference type="RefSeq" id="WP_147064949.1">
    <property type="nucleotide sequence ID" value="NZ_BAAARO010000013.1"/>
</dbReference>
<evidence type="ECO:0000256" key="2">
    <source>
        <dbReference type="ARBA" id="ARBA00023125"/>
    </source>
</evidence>
<name>A0A512CZM4_9MICO</name>
<dbReference type="InterPro" id="IPR036388">
    <property type="entry name" value="WH-like_DNA-bd_sf"/>
</dbReference>
<evidence type="ECO:0000259" key="4">
    <source>
        <dbReference type="Pfam" id="PF12802"/>
    </source>
</evidence>
<gene>
    <name evidence="5" type="ORF">TAE01_14690</name>
</gene>
<dbReference type="GO" id="GO:0003677">
    <property type="term" value="F:DNA binding"/>
    <property type="evidence" value="ECO:0007669"/>
    <property type="project" value="UniProtKB-KW"/>
</dbReference>
<dbReference type="Proteomes" id="UP000321534">
    <property type="component" value="Unassembled WGS sequence"/>
</dbReference>
<dbReference type="SUPFAM" id="SSF46785">
    <property type="entry name" value="Winged helix' DNA-binding domain"/>
    <property type="match status" value="1"/>
</dbReference>
<dbReference type="EMBL" id="BJYX01000006">
    <property type="protein sequence ID" value="GEO29659.1"/>
    <property type="molecule type" value="Genomic_DNA"/>
</dbReference>
<dbReference type="PANTHER" id="PTHR38465">
    <property type="entry name" value="HTH-TYPE TRANSCRIPTIONAL REGULATOR MJ1563-RELATED"/>
    <property type="match status" value="1"/>
</dbReference>
<sequence length="171" mass="18593">MTAARPRATRDDRAVSAYVERFGDTLTDAGMPRLASRVFAQLLADDDGRMTAAELTEALDVSPAAVSGAVRYLTQTYLIGKERERGSRRDVYVVQADAWHGAMLSRDRVLAQIETSLRAGVPAVGGLETAAGRRLQLSVAFLEFLGERLGALEGEWGERKAELTRAWPADA</sequence>
<dbReference type="Pfam" id="PF12802">
    <property type="entry name" value="MarR_2"/>
    <property type="match status" value="1"/>
</dbReference>
<evidence type="ECO:0000313" key="5">
    <source>
        <dbReference type="EMBL" id="GEO29659.1"/>
    </source>
</evidence>
<evidence type="ECO:0000313" key="6">
    <source>
        <dbReference type="Proteomes" id="UP000321534"/>
    </source>
</evidence>
<comment type="caution">
    <text evidence="5">The sequence shown here is derived from an EMBL/GenBank/DDBJ whole genome shotgun (WGS) entry which is preliminary data.</text>
</comment>
<organism evidence="5 6">
    <name type="scientific">Terrabacter aerolatus</name>
    <dbReference type="NCBI Taxonomy" id="422442"/>
    <lineage>
        <taxon>Bacteria</taxon>
        <taxon>Bacillati</taxon>
        <taxon>Actinomycetota</taxon>
        <taxon>Actinomycetes</taxon>
        <taxon>Micrococcales</taxon>
        <taxon>Intrasporangiaceae</taxon>
        <taxon>Terrabacter</taxon>
    </lineage>
</organism>
<dbReference type="PANTHER" id="PTHR38465:SF2">
    <property type="entry name" value="HTH-TYPE TRANSCRIPTIONAL REGULATOR MMPR5"/>
    <property type="match status" value="1"/>
</dbReference>
<accession>A0A512CZM4</accession>
<dbReference type="InterPro" id="IPR036390">
    <property type="entry name" value="WH_DNA-bd_sf"/>
</dbReference>